<dbReference type="InterPro" id="IPR027417">
    <property type="entry name" value="P-loop_NTPase"/>
</dbReference>
<gene>
    <name evidence="6" type="ORF">CVT26_001113</name>
</gene>
<accession>A0A409W7W4</accession>
<dbReference type="OrthoDB" id="448455at2759"/>
<dbReference type="PROSITE" id="PS50297">
    <property type="entry name" value="ANK_REP_REGION"/>
    <property type="match status" value="1"/>
</dbReference>
<evidence type="ECO:0000313" key="6">
    <source>
        <dbReference type="EMBL" id="PPQ74453.1"/>
    </source>
</evidence>
<dbReference type="Pfam" id="PF24883">
    <property type="entry name" value="NPHP3_N"/>
    <property type="match status" value="1"/>
</dbReference>
<keyword evidence="1" id="KW-0677">Repeat</keyword>
<feature type="repeat" description="ANK" evidence="3">
    <location>
        <begin position="788"/>
        <end position="820"/>
    </location>
</feature>
<protein>
    <recommendedName>
        <fullName evidence="5">NACHT domain-containing protein</fullName>
    </recommendedName>
</protein>
<dbReference type="InterPro" id="IPR036770">
    <property type="entry name" value="Ankyrin_rpt-contain_sf"/>
</dbReference>
<dbReference type="InterPro" id="IPR054471">
    <property type="entry name" value="GPIID_WHD"/>
</dbReference>
<dbReference type="PROSITE" id="PS50088">
    <property type="entry name" value="ANK_REPEAT"/>
    <property type="match status" value="2"/>
</dbReference>
<reference evidence="6 7" key="1">
    <citation type="journal article" date="2018" name="Evol. Lett.">
        <title>Horizontal gene cluster transfer increased hallucinogenic mushroom diversity.</title>
        <authorList>
            <person name="Reynolds H.T."/>
            <person name="Vijayakumar V."/>
            <person name="Gluck-Thaler E."/>
            <person name="Korotkin H.B."/>
            <person name="Matheny P.B."/>
            <person name="Slot J.C."/>
        </authorList>
    </citation>
    <scope>NUCLEOTIDE SEQUENCE [LARGE SCALE GENOMIC DNA]</scope>
    <source>
        <strain evidence="6 7">SRW20</strain>
    </source>
</reference>
<dbReference type="SUPFAM" id="SSF48403">
    <property type="entry name" value="Ankyrin repeat"/>
    <property type="match status" value="3"/>
</dbReference>
<evidence type="ECO:0000313" key="7">
    <source>
        <dbReference type="Proteomes" id="UP000284706"/>
    </source>
</evidence>
<dbReference type="Gene3D" id="3.40.50.300">
    <property type="entry name" value="P-loop containing nucleotide triphosphate hydrolases"/>
    <property type="match status" value="1"/>
</dbReference>
<dbReference type="SUPFAM" id="SSF52540">
    <property type="entry name" value="P-loop containing nucleoside triphosphate hydrolases"/>
    <property type="match status" value="1"/>
</dbReference>
<evidence type="ECO:0000256" key="3">
    <source>
        <dbReference type="PROSITE-ProRule" id="PRU00023"/>
    </source>
</evidence>
<dbReference type="InterPro" id="IPR007111">
    <property type="entry name" value="NACHT_NTPase"/>
</dbReference>
<dbReference type="EMBL" id="NHYE01005339">
    <property type="protein sequence ID" value="PPQ74453.1"/>
    <property type="molecule type" value="Genomic_DNA"/>
</dbReference>
<dbReference type="Gene3D" id="1.25.40.20">
    <property type="entry name" value="Ankyrin repeat-containing domain"/>
    <property type="match status" value="7"/>
</dbReference>
<dbReference type="Pfam" id="PF12796">
    <property type="entry name" value="Ank_2"/>
    <property type="match status" value="7"/>
</dbReference>
<evidence type="ECO:0000256" key="1">
    <source>
        <dbReference type="ARBA" id="ARBA00022737"/>
    </source>
</evidence>
<dbReference type="InParanoid" id="A0A409W7W4"/>
<proteinExistence type="predicted"/>
<dbReference type="Pfam" id="PF00023">
    <property type="entry name" value="Ank"/>
    <property type="match status" value="2"/>
</dbReference>
<comment type="caution">
    <text evidence="6">The sequence shown here is derived from an EMBL/GenBank/DDBJ whole genome shotgun (WGS) entry which is preliminary data.</text>
</comment>
<keyword evidence="2 3" id="KW-0040">ANK repeat</keyword>
<dbReference type="STRING" id="231916.A0A409W7W4"/>
<dbReference type="Pfam" id="PF22939">
    <property type="entry name" value="WHD_GPIID"/>
    <property type="match status" value="1"/>
</dbReference>
<dbReference type="InterPro" id="IPR002110">
    <property type="entry name" value="Ankyrin_rpt"/>
</dbReference>
<evidence type="ECO:0000259" key="5">
    <source>
        <dbReference type="PROSITE" id="PS50837"/>
    </source>
</evidence>
<feature type="compositionally biased region" description="Polar residues" evidence="4">
    <location>
        <begin position="1348"/>
        <end position="1360"/>
    </location>
</feature>
<evidence type="ECO:0000256" key="4">
    <source>
        <dbReference type="SAM" id="MobiDB-lite"/>
    </source>
</evidence>
<organism evidence="6 7">
    <name type="scientific">Gymnopilus dilepis</name>
    <dbReference type="NCBI Taxonomy" id="231916"/>
    <lineage>
        <taxon>Eukaryota</taxon>
        <taxon>Fungi</taxon>
        <taxon>Dikarya</taxon>
        <taxon>Basidiomycota</taxon>
        <taxon>Agaricomycotina</taxon>
        <taxon>Agaricomycetes</taxon>
        <taxon>Agaricomycetidae</taxon>
        <taxon>Agaricales</taxon>
        <taxon>Agaricineae</taxon>
        <taxon>Hymenogastraceae</taxon>
        <taxon>Gymnopilus</taxon>
    </lineage>
</organism>
<dbReference type="PROSITE" id="PS50837">
    <property type="entry name" value="NACHT"/>
    <property type="match status" value="1"/>
</dbReference>
<dbReference type="PANTHER" id="PTHR24198:SF165">
    <property type="entry name" value="ANKYRIN REPEAT-CONTAINING PROTEIN-RELATED"/>
    <property type="match status" value="1"/>
</dbReference>
<dbReference type="PANTHER" id="PTHR24198">
    <property type="entry name" value="ANKYRIN REPEAT AND PROTEIN KINASE DOMAIN-CONTAINING PROTEIN"/>
    <property type="match status" value="1"/>
</dbReference>
<keyword evidence="7" id="KW-1185">Reference proteome</keyword>
<feature type="region of interest" description="Disordered" evidence="4">
    <location>
        <begin position="1348"/>
        <end position="1369"/>
    </location>
</feature>
<name>A0A409W7W4_9AGAR</name>
<dbReference type="Proteomes" id="UP000284706">
    <property type="component" value="Unassembled WGS sequence"/>
</dbReference>
<feature type="domain" description="NACHT" evidence="5">
    <location>
        <begin position="102"/>
        <end position="240"/>
    </location>
</feature>
<evidence type="ECO:0000256" key="2">
    <source>
        <dbReference type="ARBA" id="ARBA00023043"/>
    </source>
</evidence>
<feature type="repeat" description="ANK" evidence="3">
    <location>
        <begin position="932"/>
        <end position="965"/>
    </location>
</feature>
<dbReference type="InterPro" id="IPR056884">
    <property type="entry name" value="NPHP3-like_N"/>
</dbReference>
<sequence length="1369" mass="152256">MGDHNDTDQAFGGGIHLFPFATNVSLIDTTINIVGGDTVQNTYHGVPNDDRIDSLKHEVAHWLSSITYRTIQHDTLSKHTPGTGWWFLSSSTFNTWLAKSDCILWVTGMPGAGKTVLTSIVVDHLQRLALQGHDIAVLYAYFRYSDRHTTSDILASLIKQLVEFCTYLPPEVVTTYRHHLKAQNQLSEDEMLDLFRQLSPAFGKIFIILDALDEVLEQLRSSLLRRLVVLPIHLLVTSRPIDVSLSLESTRKLTKCSIGTLTEKDIETFVTSSIRKNLHLRRVLEGDDSLLKTICGRVIQASNGMFLAASLHIEALNACTTRNEVRHAAECLPSDLDNMFISTLQRIQNQGAQRASLAMRAILWLTYARRPLRTIELQHALAIENEENSFDVDNVARPEIIFSACAGLVIQDKLGMTVRLIHYTAYDFFRRNHAGLFTRPHSFMARNCITYLSAFKFHTSGIQTDKELQKFLDVGPLLQYAYDNWGHHAHDCLEEGTLPTSIISFVLGCKSYPLQRFSLIWFEKSAIEVFNSCHVAAYYGLTDILKLVPESFSNTSSHKKTPLVIASEEGRADAVKFLLSRPNVNLNWKDEFGTTLLILACREGHSSDVIQLLLSSKSVKVNARNTFGETALICASRCGREDIVQALISHERIELKLQGGPALFEAVQQGYKSVIRRLLLQNDVNVNYESEVKVPYSTADPCHKFLRLVTPKSKKKLRLLAESLMPMVTPLIMACLRGDEAAVRLLLSRKDIDLRWQGGTVLFFASMEGHEKLVRLLLSHPGLDLRSAGGPAIIVAAQRGHISVVQLLLTHGDALNLSELGTSILVLAANLGHTEYVQTLLSRSDVDVNAAGAFPVFWGFSHTTATVDTALIQACKEGHKEIVRMLLAHENIEVNGQWLNWTPLITASEKGHLPIVSLLLSHPDMDVNMQSQGATPLLAAAKNGHISIVKELLKHSDTDINMESQACTTALIASYKSGNFQIAQLLLSRSDIDLRGQGVRALVELSSSRRDISKAVAELLVTSLPQGVNINVHHENRTALVEAAKNGHKALVKALLCRPEVDVNVEDENTTALIASCERGHMEIFEMLWSRSDIHLRGHALRVLVGLTSNTCDISAGTLNFLMANLPPNVNINTSYGGRIALIEASKNSHKAIVERLLSFPSIDINTEDGETTALIASCGTGHLDIAELLLSRNEIDLRRQGMRALVELCSQPQCNDRCRILEYRLANLPIEVDVMEKHQGRIALVEASKNGHEVVVQMLLARPGIDVNQRDGSRYRETALLAACRKQHLAIVELLLPHADADFTIKNNEWGRFFIQVYKQVTSAGSYKLRNQSMQVGDRMGMELTGTDQLDSRQQSSPPEYSPFQLFE</sequence>
<dbReference type="SMART" id="SM00248">
    <property type="entry name" value="ANK"/>
    <property type="match status" value="18"/>
</dbReference>